<dbReference type="PANTHER" id="PTHR21310">
    <property type="entry name" value="AMINOGLYCOSIDE PHOSPHOTRANSFERASE-RELATED-RELATED"/>
    <property type="match status" value="1"/>
</dbReference>
<keyword evidence="3" id="KW-1185">Reference proteome</keyword>
<dbReference type="AlphaFoldDB" id="E9EHL5"/>
<proteinExistence type="predicted"/>
<dbReference type="Proteomes" id="UP000002499">
    <property type="component" value="Unassembled WGS sequence"/>
</dbReference>
<feature type="domain" description="Aminoglycoside phosphotransferase" evidence="1">
    <location>
        <begin position="63"/>
        <end position="229"/>
    </location>
</feature>
<name>E9EHL5_METAQ</name>
<evidence type="ECO:0000259" key="1">
    <source>
        <dbReference type="Pfam" id="PF01636"/>
    </source>
</evidence>
<evidence type="ECO:0000313" key="3">
    <source>
        <dbReference type="Proteomes" id="UP000002499"/>
    </source>
</evidence>
<dbReference type="Pfam" id="PF01636">
    <property type="entry name" value="APH"/>
    <property type="match status" value="1"/>
</dbReference>
<evidence type="ECO:0000313" key="2">
    <source>
        <dbReference type="EMBL" id="EFY84580.1"/>
    </source>
</evidence>
<dbReference type="Gene3D" id="3.90.1200.10">
    <property type="match status" value="1"/>
</dbReference>
<gene>
    <name evidence="2" type="ORF">MAC_09363</name>
</gene>
<dbReference type="InterPro" id="IPR011009">
    <property type="entry name" value="Kinase-like_dom_sf"/>
</dbReference>
<dbReference type="eggNOG" id="ENOG502RNE9">
    <property type="taxonomic scope" value="Eukaryota"/>
</dbReference>
<organism evidence="3">
    <name type="scientific">Metarhizium acridum (strain CQMa 102)</name>
    <dbReference type="NCBI Taxonomy" id="655827"/>
    <lineage>
        <taxon>Eukaryota</taxon>
        <taxon>Fungi</taxon>
        <taxon>Dikarya</taxon>
        <taxon>Ascomycota</taxon>
        <taxon>Pezizomycotina</taxon>
        <taxon>Sordariomycetes</taxon>
        <taxon>Hypocreomycetidae</taxon>
        <taxon>Hypocreales</taxon>
        <taxon>Clavicipitaceae</taxon>
        <taxon>Metarhizium</taxon>
    </lineage>
</organism>
<dbReference type="InParanoid" id="E9EHL5"/>
<dbReference type="EMBL" id="GL698616">
    <property type="protein sequence ID" value="EFY84580.1"/>
    <property type="molecule type" value="Genomic_DNA"/>
</dbReference>
<dbReference type="PANTHER" id="PTHR21310:SF15">
    <property type="entry name" value="AMINOGLYCOSIDE PHOSPHOTRANSFERASE DOMAIN-CONTAINING PROTEIN"/>
    <property type="match status" value="1"/>
</dbReference>
<accession>E9EHL5</accession>
<dbReference type="HOGENOM" id="CLU_021768_3_2_1"/>
<dbReference type="SUPFAM" id="SSF56112">
    <property type="entry name" value="Protein kinase-like (PK-like)"/>
    <property type="match status" value="1"/>
</dbReference>
<protein>
    <recommendedName>
        <fullName evidence="1">Aminoglycoside phosphotransferase domain-containing protein</fullName>
    </recommendedName>
</protein>
<dbReference type="OrthoDB" id="3250044at2759"/>
<dbReference type="InterPro" id="IPR051678">
    <property type="entry name" value="AGP_Transferase"/>
</dbReference>
<dbReference type="InterPro" id="IPR002575">
    <property type="entry name" value="Aminoglycoside_PTrfase"/>
</dbReference>
<reference evidence="2 3" key="1">
    <citation type="journal article" date="2011" name="PLoS Genet.">
        <title>Genome sequencing and comparative transcriptomics of the model entomopathogenic fungi Metarhizium anisopliae and M. acridum.</title>
        <authorList>
            <person name="Gao Q."/>
            <person name="Jin K."/>
            <person name="Ying S.H."/>
            <person name="Zhang Y."/>
            <person name="Xiao G."/>
            <person name="Shang Y."/>
            <person name="Duan Z."/>
            <person name="Hu X."/>
            <person name="Xie X.Q."/>
            <person name="Zhou G."/>
            <person name="Peng G."/>
            <person name="Luo Z."/>
            <person name="Huang W."/>
            <person name="Wang B."/>
            <person name="Fang W."/>
            <person name="Wang S."/>
            <person name="Zhong Y."/>
            <person name="Ma L.J."/>
            <person name="St Leger R.J."/>
            <person name="Zhao G.P."/>
            <person name="Pei Y."/>
            <person name="Feng M.G."/>
            <person name="Xia Y."/>
            <person name="Wang C."/>
        </authorList>
    </citation>
    <scope>NUCLEOTIDE SEQUENCE [LARGE SCALE GENOMIC DNA]</scope>
    <source>
        <strain evidence="2 3">CQMa 102</strain>
    </source>
</reference>
<sequence length="285" mass="32421">MTAPKDHGARQSFWGKFLRTLMGKLEEWLLPIRMRIGNKIMYDEQRKIVQVSGRKLIKGPCSQQELEAMQYAASRTSVPLPRIHRTYQLRQGLFIAMDYIQGESLEDLWARLADEEKRKTVAQLWDSVKQLHACHPPSQLSGVTAASIGGGPVRDGALGVEDDGPSGLGPFIDSSDFLSVLDERTDFAEFHRQPDRVGFVHADICPRNIIRTADGKLYLIDWEFAGWWPLCKEKSPSCFDPGNMLLKSYADWERMKWHFADFPPMPDFISLMDEFSAEESGQAIK</sequence>